<dbReference type="Proteomes" id="UP000439591">
    <property type="component" value="Unassembled WGS sequence"/>
</dbReference>
<keyword evidence="1" id="KW-0175">Coiled coil</keyword>
<accession>A0A5S9P387</accession>
<dbReference type="AlphaFoldDB" id="A0A5S9P387"/>
<keyword evidence="4" id="KW-1185">Reference proteome</keyword>
<protein>
    <submittedName>
        <fullName evidence="3">Uncharacterized protein</fullName>
    </submittedName>
</protein>
<dbReference type="EMBL" id="CACSIK010000001">
    <property type="protein sequence ID" value="CAA0090309.1"/>
    <property type="molecule type" value="Genomic_DNA"/>
</dbReference>
<feature type="coiled-coil region" evidence="1">
    <location>
        <begin position="4"/>
        <end position="31"/>
    </location>
</feature>
<dbReference type="EMBL" id="CACSIM010000002">
    <property type="protein sequence ID" value="CAA0097721.1"/>
    <property type="molecule type" value="Genomic_DNA"/>
</dbReference>
<name>A0A5S9P387_9GAMM</name>
<evidence type="ECO:0000313" key="3">
    <source>
        <dbReference type="EMBL" id="CAA0097721.1"/>
    </source>
</evidence>
<proteinExistence type="predicted"/>
<sequence length="87" mass="10050">MNVKNEVNTLLEKLKTERDELNVRMHLAGAEVRDEWQALEKYWDQLKLKGEHLQDASEESAKSLSIAAQELGNELKEAYQRIGKALR</sequence>
<dbReference type="RefSeq" id="WP_159268584.1">
    <property type="nucleotide sequence ID" value="NZ_CACSIK010000001.1"/>
</dbReference>
<evidence type="ECO:0000313" key="5">
    <source>
        <dbReference type="Proteomes" id="UP000439591"/>
    </source>
</evidence>
<dbReference type="OrthoDB" id="6197894at2"/>
<organism evidence="3 5">
    <name type="scientific">Zhongshania aliphaticivorans</name>
    <dbReference type="NCBI Taxonomy" id="1470434"/>
    <lineage>
        <taxon>Bacteria</taxon>
        <taxon>Pseudomonadati</taxon>
        <taxon>Pseudomonadota</taxon>
        <taxon>Gammaproteobacteria</taxon>
        <taxon>Cellvibrionales</taxon>
        <taxon>Spongiibacteraceae</taxon>
        <taxon>Zhongshania</taxon>
    </lineage>
</organism>
<evidence type="ECO:0000313" key="4">
    <source>
        <dbReference type="Proteomes" id="UP000435877"/>
    </source>
</evidence>
<dbReference type="Proteomes" id="UP000435877">
    <property type="component" value="Unassembled WGS sequence"/>
</dbReference>
<gene>
    <name evidence="2" type="ORF">IHBHHGIJ_01989</name>
    <name evidence="3" type="ORF">KFEGEMFD_01591</name>
</gene>
<reference evidence="4 5" key="1">
    <citation type="submission" date="2019-11" db="EMBL/GenBank/DDBJ databases">
        <authorList>
            <person name="Holert J."/>
        </authorList>
    </citation>
    <scope>NUCLEOTIDE SEQUENCE [LARGE SCALE GENOMIC DNA]</scope>
    <source>
        <strain evidence="3">BC3_2A</strain>
        <strain evidence="2">SB11_1A</strain>
    </source>
</reference>
<evidence type="ECO:0000313" key="2">
    <source>
        <dbReference type="EMBL" id="CAA0090309.1"/>
    </source>
</evidence>
<evidence type="ECO:0000256" key="1">
    <source>
        <dbReference type="SAM" id="Coils"/>
    </source>
</evidence>